<dbReference type="SUPFAM" id="SSF58104">
    <property type="entry name" value="Methyl-accepting chemotaxis protein (MCP) signaling domain"/>
    <property type="match status" value="1"/>
</dbReference>
<comment type="subcellular location">
    <subcellularLocation>
        <location evidence="1">Cell membrane</location>
    </subcellularLocation>
</comment>
<proteinExistence type="inferred from homology"/>
<dbReference type="PANTHER" id="PTHR32089:SF112">
    <property type="entry name" value="LYSOZYME-LIKE PROTEIN-RELATED"/>
    <property type="match status" value="1"/>
</dbReference>
<evidence type="ECO:0000256" key="4">
    <source>
        <dbReference type="ARBA" id="ARBA00023224"/>
    </source>
</evidence>
<keyword evidence="7" id="KW-1133">Transmembrane helix</keyword>
<dbReference type="Proteomes" id="UP001501734">
    <property type="component" value="Unassembled WGS sequence"/>
</dbReference>
<gene>
    <name evidence="10" type="ORF">GCM10022410_25910</name>
</gene>
<evidence type="ECO:0000256" key="7">
    <source>
        <dbReference type="SAM" id="Phobius"/>
    </source>
</evidence>
<keyword evidence="7" id="KW-0812">Transmembrane</keyword>
<evidence type="ECO:0000256" key="1">
    <source>
        <dbReference type="ARBA" id="ARBA00004236"/>
    </source>
</evidence>
<keyword evidence="11" id="KW-1185">Reference proteome</keyword>
<dbReference type="PANTHER" id="PTHR32089">
    <property type="entry name" value="METHYL-ACCEPTING CHEMOTAXIS PROTEIN MCPB"/>
    <property type="match status" value="1"/>
</dbReference>
<feature type="transmembrane region" description="Helical" evidence="7">
    <location>
        <begin position="189"/>
        <end position="208"/>
    </location>
</feature>
<keyword evidence="2" id="KW-1003">Cell membrane</keyword>
<dbReference type="SMART" id="SM00283">
    <property type="entry name" value="MA"/>
    <property type="match status" value="1"/>
</dbReference>
<dbReference type="InterPro" id="IPR003660">
    <property type="entry name" value="HAMP_dom"/>
</dbReference>
<evidence type="ECO:0000256" key="2">
    <source>
        <dbReference type="ARBA" id="ARBA00022475"/>
    </source>
</evidence>
<feature type="domain" description="Methyl-accepting transducer" evidence="8">
    <location>
        <begin position="280"/>
        <end position="516"/>
    </location>
</feature>
<dbReference type="RefSeq" id="WP_344914126.1">
    <property type="nucleotide sequence ID" value="NZ_BAABDL010000155.1"/>
</dbReference>
<evidence type="ECO:0000256" key="3">
    <source>
        <dbReference type="ARBA" id="ARBA00023136"/>
    </source>
</evidence>
<keyword evidence="3 7" id="KW-0472">Membrane</keyword>
<dbReference type="Gene3D" id="1.10.287.950">
    <property type="entry name" value="Methyl-accepting chemotaxis protein"/>
    <property type="match status" value="1"/>
</dbReference>
<evidence type="ECO:0000256" key="5">
    <source>
        <dbReference type="ARBA" id="ARBA00029447"/>
    </source>
</evidence>
<feature type="transmembrane region" description="Helical" evidence="7">
    <location>
        <begin position="15"/>
        <end position="35"/>
    </location>
</feature>
<evidence type="ECO:0008006" key="12">
    <source>
        <dbReference type="Google" id="ProtNLM"/>
    </source>
</evidence>
<dbReference type="Gene3D" id="6.10.340.10">
    <property type="match status" value="1"/>
</dbReference>
<protein>
    <recommendedName>
        <fullName evidence="12">Methyl-accepting chemotaxis protein</fullName>
    </recommendedName>
</protein>
<organism evidence="10 11">
    <name type="scientific">Amphibacillus indicireducens</name>
    <dbReference type="NCBI Taxonomy" id="1076330"/>
    <lineage>
        <taxon>Bacteria</taxon>
        <taxon>Bacillati</taxon>
        <taxon>Bacillota</taxon>
        <taxon>Bacilli</taxon>
        <taxon>Bacillales</taxon>
        <taxon>Bacillaceae</taxon>
        <taxon>Amphibacillus</taxon>
    </lineage>
</organism>
<reference evidence="11" key="1">
    <citation type="journal article" date="2019" name="Int. J. Syst. Evol. Microbiol.">
        <title>The Global Catalogue of Microorganisms (GCM) 10K type strain sequencing project: providing services to taxonomists for standard genome sequencing and annotation.</title>
        <authorList>
            <consortium name="The Broad Institute Genomics Platform"/>
            <consortium name="The Broad Institute Genome Sequencing Center for Infectious Disease"/>
            <person name="Wu L."/>
            <person name="Ma J."/>
        </authorList>
    </citation>
    <scope>NUCLEOTIDE SEQUENCE [LARGE SCALE GENOMIC DNA]</scope>
    <source>
        <strain evidence="11">JCM 17250</strain>
    </source>
</reference>
<keyword evidence="4 6" id="KW-0807">Transducer</keyword>
<evidence type="ECO:0000259" key="8">
    <source>
        <dbReference type="PROSITE" id="PS50111"/>
    </source>
</evidence>
<evidence type="ECO:0000256" key="6">
    <source>
        <dbReference type="PROSITE-ProRule" id="PRU00284"/>
    </source>
</evidence>
<name>A0ABP7W4S9_9BACI</name>
<feature type="domain" description="HAMP" evidence="9">
    <location>
        <begin position="208"/>
        <end position="261"/>
    </location>
</feature>
<dbReference type="PROSITE" id="PS50111">
    <property type="entry name" value="CHEMOTAXIS_TRANSDUC_2"/>
    <property type="match status" value="1"/>
</dbReference>
<comment type="caution">
    <text evidence="10">The sequence shown here is derived from an EMBL/GenBank/DDBJ whole genome shotgun (WGS) entry which is preliminary data.</text>
</comment>
<evidence type="ECO:0000259" key="9">
    <source>
        <dbReference type="PROSITE" id="PS50885"/>
    </source>
</evidence>
<dbReference type="Pfam" id="PF00015">
    <property type="entry name" value="MCPsignal"/>
    <property type="match status" value="1"/>
</dbReference>
<evidence type="ECO:0000313" key="10">
    <source>
        <dbReference type="EMBL" id="GAA4080955.1"/>
    </source>
</evidence>
<dbReference type="InterPro" id="IPR004089">
    <property type="entry name" value="MCPsignal_dom"/>
</dbReference>
<accession>A0ABP7W4S9</accession>
<dbReference type="EMBL" id="BAABDL010000155">
    <property type="protein sequence ID" value="GAA4080955.1"/>
    <property type="molecule type" value="Genomic_DNA"/>
</dbReference>
<sequence length="626" mass="70111">MFKWSNRNLTFKYGSIYVLIVILFVISALLINLLLSDTRDEVNVMNRSTENSVMLFEMELLIQERYSILGQYMVAPTDLSVSDFENTIAEFNAYLDEIDPYIDSDDKQYLLNTVLENDAEIIESFNEYTLLRESEKSANIDRRTYENARRNYQQSSFSLNQLRTIFEEERLNAVESTSESFQITTQIQIISILLSVFIGLTILILVNYNVKKRLTEILGFSEKIEQGHLSANNLDVHGTDEFSKISLSLNTMKDSIEDILKDISNVSINVGSKSDDLEKSATFLEHVSISVSNKLNELITIVEEQSASIIQISSTNDNFNERINSIEQFSAKMKSSSLEVSTETKEGISLMNVTASNIATINESVANTVSKVNILVERAVDISQITELINKVAEKTNLLALNASIEAARAGDYGKGFAVVADEIRDLSAEVNQSINDINVIIQGIQQDANEVKSVLKSSNEKTIIEQNKIQQNITSLHKVESSVNELVKNIDHIYADITTMTGESDEINISLDGLSKLSNKTTVHINDAHESIFEQSNIIKQMNDHSKDLSDAVGKLEGSMSRFTVAKEIKELTSMDNNTDVLDLTNVDKEVVEVDIEKEIDLIESINPELDKNSIADKVDGKVKI</sequence>
<evidence type="ECO:0000313" key="11">
    <source>
        <dbReference type="Proteomes" id="UP001501734"/>
    </source>
</evidence>
<comment type="similarity">
    <text evidence="5">Belongs to the methyl-accepting chemotaxis (MCP) protein family.</text>
</comment>
<dbReference type="PROSITE" id="PS50885">
    <property type="entry name" value="HAMP"/>
    <property type="match status" value="1"/>
</dbReference>